<protein>
    <recommendedName>
        <fullName evidence="4">DoxX family protein</fullName>
    </recommendedName>
</protein>
<name>A0A3M2LI54_9NOCA</name>
<gene>
    <name evidence="2" type="ORF">EBN03_07855</name>
</gene>
<accession>A0A3M2LI54</accession>
<feature type="transmembrane region" description="Helical" evidence="1">
    <location>
        <begin position="64"/>
        <end position="86"/>
    </location>
</feature>
<keyword evidence="1" id="KW-0812">Transmembrane</keyword>
<proteinExistence type="predicted"/>
<comment type="caution">
    <text evidence="2">The sequence shown here is derived from an EMBL/GenBank/DDBJ whole genome shotgun (WGS) entry which is preliminary data.</text>
</comment>
<dbReference type="OrthoDB" id="4554237at2"/>
<keyword evidence="1" id="KW-1133">Transmembrane helix</keyword>
<feature type="transmembrane region" description="Helical" evidence="1">
    <location>
        <begin position="32"/>
        <end position="57"/>
    </location>
</feature>
<feature type="transmembrane region" description="Helical" evidence="1">
    <location>
        <begin position="106"/>
        <end position="126"/>
    </location>
</feature>
<keyword evidence="3" id="KW-1185">Reference proteome</keyword>
<dbReference type="AlphaFoldDB" id="A0A3M2LI54"/>
<sequence length="132" mass="14083">MAPDTALRWTTVVFTVALVVHGADHLRRGMSTLSMLVMALGTIQQLLALVTIGLVFTHHRRAPLAAMVVGFASAVGFTVVHLLPSWFGPLSDSFIAAPPSAHVNGFSWFAAIFEILADVGIGIAGMRARTSW</sequence>
<evidence type="ECO:0008006" key="4">
    <source>
        <dbReference type="Google" id="ProtNLM"/>
    </source>
</evidence>
<keyword evidence="1" id="KW-0472">Membrane</keyword>
<evidence type="ECO:0000313" key="2">
    <source>
        <dbReference type="EMBL" id="RMI34458.1"/>
    </source>
</evidence>
<dbReference type="Proteomes" id="UP000279275">
    <property type="component" value="Unassembled WGS sequence"/>
</dbReference>
<evidence type="ECO:0000313" key="3">
    <source>
        <dbReference type="Proteomes" id="UP000279275"/>
    </source>
</evidence>
<organism evidence="2 3">
    <name type="scientific">Nocardia stercoris</name>
    <dbReference type="NCBI Taxonomy" id="2483361"/>
    <lineage>
        <taxon>Bacteria</taxon>
        <taxon>Bacillati</taxon>
        <taxon>Actinomycetota</taxon>
        <taxon>Actinomycetes</taxon>
        <taxon>Mycobacteriales</taxon>
        <taxon>Nocardiaceae</taxon>
        <taxon>Nocardia</taxon>
    </lineage>
</organism>
<dbReference type="EMBL" id="RFFH01000002">
    <property type="protein sequence ID" value="RMI34458.1"/>
    <property type="molecule type" value="Genomic_DNA"/>
</dbReference>
<evidence type="ECO:0000256" key="1">
    <source>
        <dbReference type="SAM" id="Phobius"/>
    </source>
</evidence>
<reference evidence="2 3" key="1">
    <citation type="submission" date="2018-10" db="EMBL/GenBank/DDBJ databases">
        <title>Isolation from cow dung.</title>
        <authorList>
            <person name="Ling L."/>
        </authorList>
    </citation>
    <scope>NUCLEOTIDE SEQUENCE [LARGE SCALE GENOMIC DNA]</scope>
    <source>
        <strain evidence="2 3">NEAU-LL90</strain>
    </source>
</reference>